<keyword evidence="1" id="KW-0812">Transmembrane</keyword>
<evidence type="ECO:0000313" key="3">
    <source>
        <dbReference type="Proteomes" id="UP000218785"/>
    </source>
</evidence>
<organism evidence="2 3">
    <name type="scientific">Tolypothrix tenuis PCC 7101</name>
    <dbReference type="NCBI Taxonomy" id="231146"/>
    <lineage>
        <taxon>Bacteria</taxon>
        <taxon>Bacillati</taxon>
        <taxon>Cyanobacteriota</taxon>
        <taxon>Cyanophyceae</taxon>
        <taxon>Nostocales</taxon>
        <taxon>Tolypothrichaceae</taxon>
        <taxon>Tolypothrix</taxon>
    </lineage>
</organism>
<name>A0A1Z4MWP2_9CYAN</name>
<dbReference type="SUPFAM" id="SSF54523">
    <property type="entry name" value="Pili subunits"/>
    <property type="match status" value="1"/>
</dbReference>
<dbReference type="KEGG" id="ttq:NIES37_18230"/>
<protein>
    <recommendedName>
        <fullName evidence="4">PilA protein</fullName>
    </recommendedName>
</protein>
<dbReference type="Gene3D" id="3.30.700.10">
    <property type="entry name" value="Glycoprotein, Type 4 Pilin"/>
    <property type="match status" value="1"/>
</dbReference>
<dbReference type="Pfam" id="PF07963">
    <property type="entry name" value="N_methyl"/>
    <property type="match status" value="1"/>
</dbReference>
<proteinExistence type="predicted"/>
<evidence type="ECO:0008006" key="4">
    <source>
        <dbReference type="Google" id="ProtNLM"/>
    </source>
</evidence>
<keyword evidence="1" id="KW-0472">Membrane</keyword>
<dbReference type="RefSeq" id="WP_096574886.1">
    <property type="nucleotide sequence ID" value="NZ_CAWNJS010000001.1"/>
</dbReference>
<dbReference type="EMBL" id="AP018248">
    <property type="protein sequence ID" value="BAY97875.1"/>
    <property type="molecule type" value="Genomic_DNA"/>
</dbReference>
<dbReference type="AlphaFoldDB" id="A0A1Z4MWP2"/>
<dbReference type="InterPro" id="IPR045584">
    <property type="entry name" value="Pilin-like"/>
</dbReference>
<keyword evidence="1" id="KW-1133">Transmembrane helix</keyword>
<accession>A0A1Z4MWP2</accession>
<feature type="transmembrane region" description="Helical" evidence="1">
    <location>
        <begin position="35"/>
        <end position="56"/>
    </location>
</feature>
<dbReference type="Proteomes" id="UP000218785">
    <property type="component" value="Chromosome"/>
</dbReference>
<evidence type="ECO:0000256" key="1">
    <source>
        <dbReference type="SAM" id="Phobius"/>
    </source>
</evidence>
<sequence>MNKLSLKLLSRGGSNPGSQSLFATNQVAGFTMVELVVIVLIIGILSAIAAPSWFAFTNRQKLNKASDKIVAALQEAQRQAKISKRNYSVSFQNNNLPQVAIHRADTTPTDWQNLGVDVGVKPGQVKLGTNLSDTNTLSSPSTVVFTNLTTSKSITFDYMGILAPKTNGSASDTGLKVVVSLPNSSGVKRCVILETLLGGMRTGKDTQCN</sequence>
<dbReference type="InterPro" id="IPR012902">
    <property type="entry name" value="N_methyl_site"/>
</dbReference>
<evidence type="ECO:0000313" key="2">
    <source>
        <dbReference type="EMBL" id="BAY97875.1"/>
    </source>
</evidence>
<keyword evidence="3" id="KW-1185">Reference proteome</keyword>
<reference evidence="2 3" key="1">
    <citation type="submission" date="2017-06" db="EMBL/GenBank/DDBJ databases">
        <title>Genome sequencing of cyanobaciteial culture collection at National Institute for Environmental Studies (NIES).</title>
        <authorList>
            <person name="Hirose Y."/>
            <person name="Shimura Y."/>
            <person name="Fujisawa T."/>
            <person name="Nakamura Y."/>
            <person name="Kawachi M."/>
        </authorList>
    </citation>
    <scope>NUCLEOTIDE SEQUENCE [LARGE SCALE GENOMIC DNA]</scope>
    <source>
        <strain evidence="2 3">NIES-37</strain>
    </source>
</reference>
<gene>
    <name evidence="2" type="ORF">NIES37_18230</name>
</gene>